<evidence type="ECO:0000313" key="5">
    <source>
        <dbReference type="Proteomes" id="UP001501035"/>
    </source>
</evidence>
<comment type="caution">
    <text evidence="4">The sequence shown here is derived from an EMBL/GenBank/DDBJ whole genome shotgun (WGS) entry which is preliminary data.</text>
</comment>
<dbReference type="EMBL" id="BAAAVS010000001">
    <property type="protein sequence ID" value="GAA3023774.1"/>
    <property type="molecule type" value="Genomic_DNA"/>
</dbReference>
<dbReference type="InterPro" id="IPR031928">
    <property type="entry name" value="RsdA_SigD-bd"/>
</dbReference>
<feature type="transmembrane region" description="Helical" evidence="2">
    <location>
        <begin position="94"/>
        <end position="114"/>
    </location>
</feature>
<name>A0ABN3YES2_9ACTN</name>
<keyword evidence="2" id="KW-0472">Membrane</keyword>
<feature type="compositionally biased region" description="Pro residues" evidence="1">
    <location>
        <begin position="254"/>
        <end position="280"/>
    </location>
</feature>
<proteinExistence type="predicted"/>
<feature type="domain" description="Anti-sigma-D factor RsdA sigma factor binding region" evidence="3">
    <location>
        <begin position="17"/>
        <end position="58"/>
    </location>
</feature>
<dbReference type="Gene3D" id="6.10.250.1300">
    <property type="match status" value="1"/>
</dbReference>
<accession>A0ABN3YES2</accession>
<evidence type="ECO:0000313" key="4">
    <source>
        <dbReference type="EMBL" id="GAA3023774.1"/>
    </source>
</evidence>
<evidence type="ECO:0000256" key="1">
    <source>
        <dbReference type="SAM" id="MobiDB-lite"/>
    </source>
</evidence>
<evidence type="ECO:0000256" key="2">
    <source>
        <dbReference type="SAM" id="Phobius"/>
    </source>
</evidence>
<dbReference type="RefSeq" id="WP_290705201.1">
    <property type="nucleotide sequence ID" value="NZ_BAAAVS010000001.1"/>
</dbReference>
<gene>
    <name evidence="4" type="ORF">GCM10010528_02260</name>
</gene>
<evidence type="ECO:0000259" key="3">
    <source>
        <dbReference type="Pfam" id="PF16751"/>
    </source>
</evidence>
<reference evidence="4 5" key="1">
    <citation type="journal article" date="2019" name="Int. J. Syst. Evol. Microbiol.">
        <title>The Global Catalogue of Microorganisms (GCM) 10K type strain sequencing project: providing services to taxonomists for standard genome sequencing and annotation.</title>
        <authorList>
            <consortium name="The Broad Institute Genomics Platform"/>
            <consortium name="The Broad Institute Genome Sequencing Center for Infectious Disease"/>
            <person name="Wu L."/>
            <person name="Ma J."/>
        </authorList>
    </citation>
    <scope>NUCLEOTIDE SEQUENCE [LARGE SCALE GENOMIC DNA]</scope>
    <source>
        <strain evidence="4 5">JCM 14234</strain>
    </source>
</reference>
<organism evidence="4 5">
    <name type="scientific">Gordonia defluvii</name>
    <dbReference type="NCBI Taxonomy" id="283718"/>
    <lineage>
        <taxon>Bacteria</taxon>
        <taxon>Bacillati</taxon>
        <taxon>Actinomycetota</taxon>
        <taxon>Actinomycetes</taxon>
        <taxon>Mycobacteriales</taxon>
        <taxon>Gordoniaceae</taxon>
        <taxon>Gordonia</taxon>
    </lineage>
</organism>
<keyword evidence="2" id="KW-1133">Transmembrane helix</keyword>
<protein>
    <recommendedName>
        <fullName evidence="3">Anti-sigma-D factor RsdA sigma factor binding region domain-containing protein</fullName>
    </recommendedName>
</protein>
<sequence length="280" mass="30049">MNNHTPTGAAVDTAGLDIAEITRDEKLLEALGLGLPVVADTQTDFDLAEMLSDWRTTSLAKPVHDTITVEDVERAIAASAAESRDSARKMRRHLRLVAGAAAIIGVALGGLTVLSEGANPNDPLWGVKKVVFAEKAEQTQATYSAQINLEHAEKSLAAGNPKEAREYVRRAQASLAPVSDVKARSSMDEWIGRLNASAESAIKAAIPAAPRKQAERKAPAPKQAPPVTDDMPQYAPQAPQWTPPAQQQQAPQPRYTPRPQPRPDAPFRPAPRPPISVLPN</sequence>
<keyword evidence="5" id="KW-1185">Reference proteome</keyword>
<feature type="region of interest" description="Disordered" evidence="1">
    <location>
        <begin position="207"/>
        <end position="280"/>
    </location>
</feature>
<keyword evidence="2" id="KW-0812">Transmembrane</keyword>
<feature type="compositionally biased region" description="Low complexity" evidence="1">
    <location>
        <begin position="232"/>
        <end position="253"/>
    </location>
</feature>
<dbReference type="Proteomes" id="UP001501035">
    <property type="component" value="Unassembled WGS sequence"/>
</dbReference>
<dbReference type="Pfam" id="PF16751">
    <property type="entry name" value="RsdA_SigD_bd"/>
    <property type="match status" value="1"/>
</dbReference>